<proteinExistence type="predicted"/>
<keyword evidence="3" id="KW-1185">Reference proteome</keyword>
<gene>
    <name evidence="2" type="ORF">HaLaN_31760</name>
</gene>
<evidence type="ECO:0000313" key="2">
    <source>
        <dbReference type="EMBL" id="GFH32526.1"/>
    </source>
</evidence>
<dbReference type="Proteomes" id="UP000485058">
    <property type="component" value="Unassembled WGS sequence"/>
</dbReference>
<organism evidence="2 3">
    <name type="scientific">Haematococcus lacustris</name>
    <name type="common">Green alga</name>
    <name type="synonym">Haematococcus pluvialis</name>
    <dbReference type="NCBI Taxonomy" id="44745"/>
    <lineage>
        <taxon>Eukaryota</taxon>
        <taxon>Viridiplantae</taxon>
        <taxon>Chlorophyta</taxon>
        <taxon>core chlorophytes</taxon>
        <taxon>Chlorophyceae</taxon>
        <taxon>CS clade</taxon>
        <taxon>Chlamydomonadales</taxon>
        <taxon>Haematococcaceae</taxon>
        <taxon>Haematococcus</taxon>
    </lineage>
</organism>
<reference evidence="2 3" key="1">
    <citation type="submission" date="2020-02" db="EMBL/GenBank/DDBJ databases">
        <title>Draft genome sequence of Haematococcus lacustris strain NIES-144.</title>
        <authorList>
            <person name="Morimoto D."/>
            <person name="Nakagawa S."/>
            <person name="Yoshida T."/>
            <person name="Sawayama S."/>
        </authorList>
    </citation>
    <scope>NUCLEOTIDE SEQUENCE [LARGE SCALE GENOMIC DNA]</scope>
    <source>
        <strain evidence="2 3">NIES-144</strain>
    </source>
</reference>
<feature type="non-terminal residue" evidence="2">
    <location>
        <position position="36"/>
    </location>
</feature>
<feature type="region of interest" description="Disordered" evidence="1">
    <location>
        <begin position="1"/>
        <end position="36"/>
    </location>
</feature>
<evidence type="ECO:0000313" key="3">
    <source>
        <dbReference type="Proteomes" id="UP000485058"/>
    </source>
</evidence>
<sequence length="36" mass="3860">MAPWLGLTSSREGSSPLYSPLSPSSRPIRSSASRKL</sequence>
<feature type="non-terminal residue" evidence="2">
    <location>
        <position position="1"/>
    </location>
</feature>
<name>A0A6A0AIE9_HAELA</name>
<feature type="compositionally biased region" description="Low complexity" evidence="1">
    <location>
        <begin position="14"/>
        <end position="36"/>
    </location>
</feature>
<accession>A0A6A0AIE9</accession>
<dbReference type="AlphaFoldDB" id="A0A6A0AIE9"/>
<protein>
    <submittedName>
        <fullName evidence="2">Uncharacterized protein</fullName>
    </submittedName>
</protein>
<evidence type="ECO:0000256" key="1">
    <source>
        <dbReference type="SAM" id="MobiDB-lite"/>
    </source>
</evidence>
<dbReference type="EMBL" id="BLLF01006753">
    <property type="protein sequence ID" value="GFH32526.1"/>
    <property type="molecule type" value="Genomic_DNA"/>
</dbReference>
<comment type="caution">
    <text evidence="2">The sequence shown here is derived from an EMBL/GenBank/DDBJ whole genome shotgun (WGS) entry which is preliminary data.</text>
</comment>